<sequence length="93" mass="10121">MQESKSAGMTESVLSAYHACPMDGMADGTNERPKSCLIRCLNEGIAAVPQEIRQSVIPAGKPDGYTARKTARNQDCTADSLQARKLEDVNFKF</sequence>
<dbReference type="EMBL" id="JAYLAA010000020">
    <property type="protein sequence ID" value="MEC3875226.1"/>
    <property type="molecule type" value="Genomic_DNA"/>
</dbReference>
<dbReference type="RefSeq" id="WP_100075707.1">
    <property type="nucleotide sequence ID" value="NZ_JAYLAA010000020.1"/>
</dbReference>
<proteinExistence type="predicted"/>
<organism evidence="1 2">
    <name type="scientific">Chryseobacterium salviniae</name>
    <dbReference type="NCBI Taxonomy" id="3101750"/>
    <lineage>
        <taxon>Bacteria</taxon>
        <taxon>Pseudomonadati</taxon>
        <taxon>Bacteroidota</taxon>
        <taxon>Flavobacteriia</taxon>
        <taxon>Flavobacteriales</taxon>
        <taxon>Weeksellaceae</taxon>
        <taxon>Chryseobacterium group</taxon>
        <taxon>Chryseobacterium</taxon>
    </lineage>
</organism>
<evidence type="ECO:0000313" key="2">
    <source>
        <dbReference type="Proteomes" id="UP001348397"/>
    </source>
</evidence>
<reference evidence="1 2" key="1">
    <citation type="submission" date="2024-01" db="EMBL/GenBank/DDBJ databases">
        <title>Chryseobacterium sp. T9W2-O.</title>
        <authorList>
            <person name="Maltman C."/>
        </authorList>
    </citation>
    <scope>NUCLEOTIDE SEQUENCE [LARGE SCALE GENOMIC DNA]</scope>
    <source>
        <strain evidence="1 2">T9W2-O</strain>
    </source>
</reference>
<accession>A0ABU6HQA4</accession>
<dbReference type="Proteomes" id="UP001348397">
    <property type="component" value="Unassembled WGS sequence"/>
</dbReference>
<evidence type="ECO:0000313" key="1">
    <source>
        <dbReference type="EMBL" id="MEC3875226.1"/>
    </source>
</evidence>
<keyword evidence="2" id="KW-1185">Reference proteome</keyword>
<comment type="caution">
    <text evidence="1">The sequence shown here is derived from an EMBL/GenBank/DDBJ whole genome shotgun (WGS) entry which is preliminary data.</text>
</comment>
<protein>
    <submittedName>
        <fullName evidence="1">Uncharacterized protein</fullName>
    </submittedName>
</protein>
<gene>
    <name evidence="1" type="ORF">SOP96_05810</name>
</gene>
<name>A0ABU6HQA4_9FLAO</name>